<reference evidence="5 6" key="1">
    <citation type="submission" date="2019-12" db="EMBL/GenBank/DDBJ databases">
        <title>Mucilaginibacter sp. HMF7410 genome sequencing and assembly.</title>
        <authorList>
            <person name="Kang H."/>
            <person name="Cha I."/>
            <person name="Kim H."/>
            <person name="Joh K."/>
        </authorList>
    </citation>
    <scope>NUCLEOTIDE SEQUENCE [LARGE SCALE GENOMIC DNA]</scope>
    <source>
        <strain evidence="5 6">HMF7410</strain>
    </source>
</reference>
<dbReference type="Pfam" id="PF26334">
    <property type="entry name" value="Gtf3_N"/>
    <property type="match status" value="1"/>
</dbReference>
<proteinExistence type="predicted"/>
<feature type="domain" description="Glucosyltransferase 3-like N-terminal" evidence="3">
    <location>
        <begin position="5"/>
        <end position="156"/>
    </location>
</feature>
<dbReference type="Pfam" id="PF26337">
    <property type="entry name" value="Gtf3_C"/>
    <property type="match status" value="1"/>
</dbReference>
<accession>A0A7K1SUK3</accession>
<dbReference type="EMBL" id="WPIK01000004">
    <property type="protein sequence ID" value="MVN21006.1"/>
    <property type="molecule type" value="Genomic_DNA"/>
</dbReference>
<keyword evidence="2" id="KW-0472">Membrane</keyword>
<evidence type="ECO:0000313" key="6">
    <source>
        <dbReference type="Proteomes" id="UP000462014"/>
    </source>
</evidence>
<dbReference type="RefSeq" id="WP_157564985.1">
    <property type="nucleotide sequence ID" value="NZ_WPIK01000004.1"/>
</dbReference>
<keyword evidence="6" id="KW-1185">Reference proteome</keyword>
<evidence type="ECO:0008006" key="7">
    <source>
        <dbReference type="Google" id="ProtNLM"/>
    </source>
</evidence>
<keyword evidence="1" id="KW-0808">Transferase</keyword>
<keyword evidence="2" id="KW-1133">Transmembrane helix</keyword>
<dbReference type="Proteomes" id="UP000462014">
    <property type="component" value="Unassembled WGS sequence"/>
</dbReference>
<dbReference type="InterPro" id="IPR058591">
    <property type="entry name" value="Gtf3_N"/>
</dbReference>
<dbReference type="AlphaFoldDB" id="A0A7K1SUK3"/>
<sequence length="357" mass="41257">MKYHIYINVINNELKHAGNKAVNDCTKILEKQGYELIQLNFYKHKYLIFVNLIKILFQLIVIILKIKPRSLIIIQYPLFGLKGYFKVFIKLLKFRDCFFACMIHDLDSLRFQKSNQKVSYEISNLNAYDVLITHNDNMTQWLKSKSIKAEIIVLGIFDYLYTNENEFNRLSIFSKGKKDVVIAGNLAKGEYIYDLDSISKNIYFRLYGPGLNLKRLEKQEHVIWEGTFSAEDLVEKLKGSFGLIWDGNNIEQCDGLYGNYIAYNNPHKISLYLASGLPVILPNNAALSKFVLENGIGIVINNLIELSDIIDKINVDQYEAMLKNIDSIKSKLKVGYFFQTAIEQTEAIYNSRISSFE</sequence>
<keyword evidence="2" id="KW-0812">Transmembrane</keyword>
<dbReference type="PIRSF" id="PIRSF007023">
    <property type="entry name" value="UDP-Galf_transf"/>
    <property type="match status" value="1"/>
</dbReference>
<feature type="transmembrane region" description="Helical" evidence="2">
    <location>
        <begin position="46"/>
        <end position="64"/>
    </location>
</feature>
<dbReference type="Gene3D" id="3.40.50.2000">
    <property type="entry name" value="Glycogen Phosphorylase B"/>
    <property type="match status" value="2"/>
</dbReference>
<evidence type="ECO:0000313" key="5">
    <source>
        <dbReference type="EMBL" id="MVN21006.1"/>
    </source>
</evidence>
<protein>
    <recommendedName>
        <fullName evidence="7">Beta-1,6-galactofuranosyltransferase</fullName>
    </recommendedName>
</protein>
<dbReference type="InterPro" id="IPR058592">
    <property type="entry name" value="Gtf3_C"/>
</dbReference>
<gene>
    <name evidence="5" type="ORF">GO621_05575</name>
</gene>
<dbReference type="SUPFAM" id="SSF53756">
    <property type="entry name" value="UDP-Glycosyltransferase/glycogen phosphorylase"/>
    <property type="match status" value="1"/>
</dbReference>
<feature type="domain" description="Glucosyltransferase 3-like C-terminal" evidence="4">
    <location>
        <begin position="180"/>
        <end position="344"/>
    </location>
</feature>
<evidence type="ECO:0000256" key="2">
    <source>
        <dbReference type="SAM" id="Phobius"/>
    </source>
</evidence>
<evidence type="ECO:0000256" key="1">
    <source>
        <dbReference type="ARBA" id="ARBA00022679"/>
    </source>
</evidence>
<evidence type="ECO:0000259" key="3">
    <source>
        <dbReference type="Pfam" id="PF26334"/>
    </source>
</evidence>
<organism evidence="5 6">
    <name type="scientific">Mucilaginibacter arboris</name>
    <dbReference type="NCBI Taxonomy" id="2682090"/>
    <lineage>
        <taxon>Bacteria</taxon>
        <taxon>Pseudomonadati</taxon>
        <taxon>Bacteroidota</taxon>
        <taxon>Sphingobacteriia</taxon>
        <taxon>Sphingobacteriales</taxon>
        <taxon>Sphingobacteriaceae</taxon>
        <taxon>Mucilaginibacter</taxon>
    </lineage>
</organism>
<evidence type="ECO:0000259" key="4">
    <source>
        <dbReference type="Pfam" id="PF26337"/>
    </source>
</evidence>
<comment type="caution">
    <text evidence="5">The sequence shown here is derived from an EMBL/GenBank/DDBJ whole genome shotgun (WGS) entry which is preliminary data.</text>
</comment>
<name>A0A7K1SUK3_9SPHI</name>